<reference evidence="2 3" key="1">
    <citation type="submission" date="2020-08" db="EMBL/GenBank/DDBJ databases">
        <title>Genomic Encyclopedia of Type Strains, Phase IV (KMG-IV): sequencing the most valuable type-strain genomes for metagenomic binning, comparative biology and taxonomic classification.</title>
        <authorList>
            <person name="Goeker M."/>
        </authorList>
    </citation>
    <scope>NUCLEOTIDE SEQUENCE [LARGE SCALE GENOMIC DNA]</scope>
    <source>
        <strain evidence="2 3">DSM 17328</strain>
    </source>
</reference>
<gene>
    <name evidence="2" type="ORF">GGQ98_000688</name>
</gene>
<dbReference type="PANTHER" id="PTHR35004">
    <property type="entry name" value="TRANSPOSASE RV3428C-RELATED"/>
    <property type="match status" value="1"/>
</dbReference>
<dbReference type="SUPFAM" id="SSF53098">
    <property type="entry name" value="Ribonuclease H-like"/>
    <property type="match status" value="1"/>
</dbReference>
<dbReference type="Proteomes" id="UP000566324">
    <property type="component" value="Unassembled WGS sequence"/>
</dbReference>
<evidence type="ECO:0000313" key="2">
    <source>
        <dbReference type="EMBL" id="MBB4631081.1"/>
    </source>
</evidence>
<keyword evidence="3" id="KW-1185">Reference proteome</keyword>
<dbReference type="Pfam" id="PF13683">
    <property type="entry name" value="rve_3"/>
    <property type="match status" value="1"/>
</dbReference>
<dbReference type="InterPro" id="IPR012337">
    <property type="entry name" value="RNaseH-like_sf"/>
</dbReference>
<dbReference type="PROSITE" id="PS50994">
    <property type="entry name" value="INTEGRASE"/>
    <property type="match status" value="1"/>
</dbReference>
<dbReference type="SUPFAM" id="SSF46689">
    <property type="entry name" value="Homeodomain-like"/>
    <property type="match status" value="1"/>
</dbReference>
<sequence length="315" mass="36313">MGQVFHGSAKTTHAIRGELQRSQASVANLAKRYGINEKTVLKWRKRQSVEDLPMGPRERRSTVLSPMEEAAIVALRVQARLPLDDVYIGLKDVIPHLTRSSLHRCLQRHGISRLPKADREKPKKFKNYEIGYFHIDIAELRHEGGKAFLYVAVDRTSKLVFARIYRKATKLVAAGFLKSLIRTVPYRIHTVLTDNGVQFAQFERGTGLTFPHIFGRVCLENGIEHRLTKPYHPWTNGQAERMVRTIKEATVKSFHYASITELRRHVRDWLTAYNFAKQLKALRFKTPYEAVEELWKSKPDVFVVKPNHHMLGPNT</sequence>
<protein>
    <submittedName>
        <fullName evidence="2">Transposase InsO family protein</fullName>
    </submittedName>
</protein>
<evidence type="ECO:0000313" key="3">
    <source>
        <dbReference type="Proteomes" id="UP000566324"/>
    </source>
</evidence>
<dbReference type="Gene3D" id="3.30.420.10">
    <property type="entry name" value="Ribonuclease H-like superfamily/Ribonuclease H"/>
    <property type="match status" value="1"/>
</dbReference>
<accession>A0A7W7AZ73</accession>
<dbReference type="InterPro" id="IPR036397">
    <property type="entry name" value="RNaseH_sf"/>
</dbReference>
<dbReference type="InterPro" id="IPR009057">
    <property type="entry name" value="Homeodomain-like_sf"/>
</dbReference>
<dbReference type="NCBIfam" id="NF033577">
    <property type="entry name" value="transpos_IS481"/>
    <property type="match status" value="1"/>
</dbReference>
<name>A0A7W7AZ73_9SPHN</name>
<proteinExistence type="predicted"/>
<dbReference type="RefSeq" id="WP_184065142.1">
    <property type="nucleotide sequence ID" value="NZ_JACHNZ010000005.1"/>
</dbReference>
<dbReference type="GO" id="GO:0003676">
    <property type="term" value="F:nucleic acid binding"/>
    <property type="evidence" value="ECO:0007669"/>
    <property type="project" value="InterPro"/>
</dbReference>
<dbReference type="InterPro" id="IPR047656">
    <property type="entry name" value="IS481-like_transpos"/>
</dbReference>
<dbReference type="EMBL" id="JACHNZ010000005">
    <property type="protein sequence ID" value="MBB4631081.1"/>
    <property type="molecule type" value="Genomic_DNA"/>
</dbReference>
<dbReference type="InterPro" id="IPR001584">
    <property type="entry name" value="Integrase_cat-core"/>
</dbReference>
<feature type="domain" description="Integrase catalytic" evidence="1">
    <location>
        <begin position="118"/>
        <end position="295"/>
    </location>
</feature>
<evidence type="ECO:0000259" key="1">
    <source>
        <dbReference type="PROSITE" id="PS50994"/>
    </source>
</evidence>
<comment type="caution">
    <text evidence="2">The sequence shown here is derived from an EMBL/GenBank/DDBJ whole genome shotgun (WGS) entry which is preliminary data.</text>
</comment>
<dbReference type="PANTHER" id="PTHR35004:SF7">
    <property type="entry name" value="INTEGRASE PROTEIN"/>
    <property type="match status" value="1"/>
</dbReference>
<organism evidence="2 3">
    <name type="scientific">Sphingosinicella soli</name>
    <dbReference type="NCBI Taxonomy" id="333708"/>
    <lineage>
        <taxon>Bacteria</taxon>
        <taxon>Pseudomonadati</taxon>
        <taxon>Pseudomonadota</taxon>
        <taxon>Alphaproteobacteria</taxon>
        <taxon>Sphingomonadales</taxon>
        <taxon>Sphingosinicellaceae</taxon>
        <taxon>Sphingosinicella</taxon>
    </lineage>
</organism>
<dbReference type="AlphaFoldDB" id="A0A7W7AZ73"/>
<dbReference type="GO" id="GO:0015074">
    <property type="term" value="P:DNA integration"/>
    <property type="evidence" value="ECO:0007669"/>
    <property type="project" value="InterPro"/>
</dbReference>